<feature type="region of interest" description="Disordered" evidence="1">
    <location>
        <begin position="278"/>
        <end position="325"/>
    </location>
</feature>
<organism evidence="2 3">
    <name type="scientific">Symbiodinium natans</name>
    <dbReference type="NCBI Taxonomy" id="878477"/>
    <lineage>
        <taxon>Eukaryota</taxon>
        <taxon>Sar</taxon>
        <taxon>Alveolata</taxon>
        <taxon>Dinophyceae</taxon>
        <taxon>Suessiales</taxon>
        <taxon>Symbiodiniaceae</taxon>
        <taxon>Symbiodinium</taxon>
    </lineage>
</organism>
<dbReference type="OrthoDB" id="434997at2759"/>
<dbReference type="EMBL" id="CAJNDS010001369">
    <property type="protein sequence ID" value="CAE7256810.1"/>
    <property type="molecule type" value="Genomic_DNA"/>
</dbReference>
<proteinExistence type="predicted"/>
<comment type="caution">
    <text evidence="2">The sequence shown here is derived from an EMBL/GenBank/DDBJ whole genome shotgun (WGS) entry which is preliminary data.</text>
</comment>
<evidence type="ECO:0000313" key="2">
    <source>
        <dbReference type="EMBL" id="CAE7256810.1"/>
    </source>
</evidence>
<dbReference type="AlphaFoldDB" id="A0A812MES4"/>
<evidence type="ECO:0000256" key="1">
    <source>
        <dbReference type="SAM" id="MobiDB-lite"/>
    </source>
</evidence>
<feature type="region of interest" description="Disordered" evidence="1">
    <location>
        <begin position="1"/>
        <end position="111"/>
    </location>
</feature>
<name>A0A812MES4_9DINO</name>
<reference evidence="2" key="1">
    <citation type="submission" date="2021-02" db="EMBL/GenBank/DDBJ databases">
        <authorList>
            <person name="Dougan E. K."/>
            <person name="Rhodes N."/>
            <person name="Thang M."/>
            <person name="Chan C."/>
        </authorList>
    </citation>
    <scope>NUCLEOTIDE SEQUENCE</scope>
</reference>
<dbReference type="Proteomes" id="UP000604046">
    <property type="component" value="Unassembled WGS sequence"/>
</dbReference>
<feature type="compositionally biased region" description="Basic and acidic residues" evidence="1">
    <location>
        <begin position="26"/>
        <end position="45"/>
    </location>
</feature>
<keyword evidence="3" id="KW-1185">Reference proteome</keyword>
<evidence type="ECO:0000313" key="3">
    <source>
        <dbReference type="Proteomes" id="UP000604046"/>
    </source>
</evidence>
<protein>
    <submittedName>
        <fullName evidence="2">Uncharacterized protein</fullName>
    </submittedName>
</protein>
<accession>A0A812MES4</accession>
<feature type="compositionally biased region" description="Low complexity" evidence="1">
    <location>
        <begin position="96"/>
        <end position="111"/>
    </location>
</feature>
<sequence length="325" mass="33791">MGQSVGVDLAEQTGFRPVVENGAHAAGDKRDVPPRELARPDKGEESSIEGPSGEPLNIVVRGEAPTSSVRAEASGGSGASATPSLPSSWSGGGSGPSRPLGGAAALAWQAQQSQQAWPQQVQLPPQFQVFGGLSDLSSSQGLGPTTAAEAEAECQRRAAQIAALHCQVEAARSELAQLRRPSAAAAIALAQQARQLITAFQPELGAVKAKLARTAHVASELHSWFVTHRDKMSIEDPSRSPSAQLHHRLQSCEILIDGFRSVAERVEGVLEVALKDAQPTVSGSRPGPTPQGARPGGAGVPGLWVRDPDGMKVLGSPTDARHIEV</sequence>
<gene>
    <name evidence="2" type="ORF">SNAT2548_LOCUS13212</name>
</gene>
<feature type="compositionally biased region" description="Low complexity" evidence="1">
    <location>
        <begin position="67"/>
        <end position="89"/>
    </location>
</feature>